<proteinExistence type="predicted"/>
<evidence type="ECO:0000313" key="2">
    <source>
        <dbReference type="Proteomes" id="UP000821837"/>
    </source>
</evidence>
<accession>A0A9D4SWE4</accession>
<name>A0A9D4SWE4_RHISA</name>
<sequence>MRGRYILESLGIRYHTHQGEKAEVPASLRARLIFPPLSKNLHPTHHVGRRNQRASDLQKKYGSSDELVCLDTARYGEGRIAHAAAVVHCTGKFLACAPVTTGRTEAAVEAVTA</sequence>
<evidence type="ECO:0000313" key="1">
    <source>
        <dbReference type="EMBL" id="KAH7956497.1"/>
    </source>
</evidence>
<dbReference type="AlphaFoldDB" id="A0A9D4SWE4"/>
<keyword evidence="2" id="KW-1185">Reference proteome</keyword>
<protein>
    <recommendedName>
        <fullName evidence="3">Tick transposon</fullName>
    </recommendedName>
</protein>
<evidence type="ECO:0008006" key="3">
    <source>
        <dbReference type="Google" id="ProtNLM"/>
    </source>
</evidence>
<gene>
    <name evidence="1" type="ORF">HPB52_010121</name>
</gene>
<comment type="caution">
    <text evidence="1">The sequence shown here is derived from an EMBL/GenBank/DDBJ whole genome shotgun (WGS) entry which is preliminary data.</text>
</comment>
<organism evidence="1 2">
    <name type="scientific">Rhipicephalus sanguineus</name>
    <name type="common">Brown dog tick</name>
    <name type="synonym">Ixodes sanguineus</name>
    <dbReference type="NCBI Taxonomy" id="34632"/>
    <lineage>
        <taxon>Eukaryota</taxon>
        <taxon>Metazoa</taxon>
        <taxon>Ecdysozoa</taxon>
        <taxon>Arthropoda</taxon>
        <taxon>Chelicerata</taxon>
        <taxon>Arachnida</taxon>
        <taxon>Acari</taxon>
        <taxon>Parasitiformes</taxon>
        <taxon>Ixodida</taxon>
        <taxon>Ixodoidea</taxon>
        <taxon>Ixodidae</taxon>
        <taxon>Rhipicephalinae</taxon>
        <taxon>Rhipicephalus</taxon>
        <taxon>Rhipicephalus</taxon>
    </lineage>
</organism>
<reference evidence="1" key="1">
    <citation type="journal article" date="2020" name="Cell">
        <title>Large-Scale Comparative Analyses of Tick Genomes Elucidate Their Genetic Diversity and Vector Capacities.</title>
        <authorList>
            <consortium name="Tick Genome and Microbiome Consortium (TIGMIC)"/>
            <person name="Jia N."/>
            <person name="Wang J."/>
            <person name="Shi W."/>
            <person name="Du L."/>
            <person name="Sun Y."/>
            <person name="Zhan W."/>
            <person name="Jiang J.F."/>
            <person name="Wang Q."/>
            <person name="Zhang B."/>
            <person name="Ji P."/>
            <person name="Bell-Sakyi L."/>
            <person name="Cui X.M."/>
            <person name="Yuan T.T."/>
            <person name="Jiang B.G."/>
            <person name="Yang W.F."/>
            <person name="Lam T.T."/>
            <person name="Chang Q.C."/>
            <person name="Ding S.J."/>
            <person name="Wang X.J."/>
            <person name="Zhu J.G."/>
            <person name="Ruan X.D."/>
            <person name="Zhao L."/>
            <person name="Wei J.T."/>
            <person name="Ye R.Z."/>
            <person name="Que T.C."/>
            <person name="Du C.H."/>
            <person name="Zhou Y.H."/>
            <person name="Cheng J.X."/>
            <person name="Dai P.F."/>
            <person name="Guo W.B."/>
            <person name="Han X.H."/>
            <person name="Huang E.J."/>
            <person name="Li L.F."/>
            <person name="Wei W."/>
            <person name="Gao Y.C."/>
            <person name="Liu J.Z."/>
            <person name="Shao H.Z."/>
            <person name="Wang X."/>
            <person name="Wang C.C."/>
            <person name="Yang T.C."/>
            <person name="Huo Q.B."/>
            <person name="Li W."/>
            <person name="Chen H.Y."/>
            <person name="Chen S.E."/>
            <person name="Zhou L.G."/>
            <person name="Ni X.B."/>
            <person name="Tian J.H."/>
            <person name="Sheng Y."/>
            <person name="Liu T."/>
            <person name="Pan Y.S."/>
            <person name="Xia L.Y."/>
            <person name="Li J."/>
            <person name="Zhao F."/>
            <person name="Cao W.C."/>
        </authorList>
    </citation>
    <scope>NUCLEOTIDE SEQUENCE</scope>
    <source>
        <strain evidence="1">Rsan-2018</strain>
    </source>
</reference>
<dbReference type="Proteomes" id="UP000821837">
    <property type="component" value="Unassembled WGS sequence"/>
</dbReference>
<dbReference type="EMBL" id="JABSTV010001250">
    <property type="protein sequence ID" value="KAH7956497.1"/>
    <property type="molecule type" value="Genomic_DNA"/>
</dbReference>
<dbReference type="VEuPathDB" id="VectorBase:RSAN_056891"/>
<reference evidence="1" key="2">
    <citation type="submission" date="2021-09" db="EMBL/GenBank/DDBJ databases">
        <authorList>
            <person name="Jia N."/>
            <person name="Wang J."/>
            <person name="Shi W."/>
            <person name="Du L."/>
            <person name="Sun Y."/>
            <person name="Zhan W."/>
            <person name="Jiang J."/>
            <person name="Wang Q."/>
            <person name="Zhang B."/>
            <person name="Ji P."/>
            <person name="Sakyi L.B."/>
            <person name="Cui X."/>
            <person name="Yuan T."/>
            <person name="Jiang B."/>
            <person name="Yang W."/>
            <person name="Lam T.T.-Y."/>
            <person name="Chang Q."/>
            <person name="Ding S."/>
            <person name="Wang X."/>
            <person name="Zhu J."/>
            <person name="Ruan X."/>
            <person name="Zhao L."/>
            <person name="Wei J."/>
            <person name="Que T."/>
            <person name="Du C."/>
            <person name="Cheng J."/>
            <person name="Dai P."/>
            <person name="Han X."/>
            <person name="Huang E."/>
            <person name="Gao Y."/>
            <person name="Liu J."/>
            <person name="Shao H."/>
            <person name="Ye R."/>
            <person name="Li L."/>
            <person name="Wei W."/>
            <person name="Wang X."/>
            <person name="Wang C."/>
            <person name="Huo Q."/>
            <person name="Li W."/>
            <person name="Guo W."/>
            <person name="Chen H."/>
            <person name="Chen S."/>
            <person name="Zhou L."/>
            <person name="Zhou L."/>
            <person name="Ni X."/>
            <person name="Tian J."/>
            <person name="Zhou Y."/>
            <person name="Sheng Y."/>
            <person name="Liu T."/>
            <person name="Pan Y."/>
            <person name="Xia L."/>
            <person name="Li J."/>
            <person name="Zhao F."/>
            <person name="Cao W."/>
        </authorList>
    </citation>
    <scope>NUCLEOTIDE SEQUENCE</scope>
    <source>
        <strain evidence="1">Rsan-2018</strain>
        <tissue evidence="1">Larvae</tissue>
    </source>
</reference>